<dbReference type="Pfam" id="PF13559">
    <property type="entry name" value="DUF4129"/>
    <property type="match status" value="1"/>
</dbReference>
<evidence type="ECO:0000256" key="1">
    <source>
        <dbReference type="SAM" id="MobiDB-lite"/>
    </source>
</evidence>
<dbReference type="Proteomes" id="UP000193964">
    <property type="component" value="Unassembled WGS sequence"/>
</dbReference>
<evidence type="ECO:0000259" key="3">
    <source>
        <dbReference type="Pfam" id="PF13559"/>
    </source>
</evidence>
<keyword evidence="2" id="KW-1133">Transmembrane helix</keyword>
<dbReference type="RefSeq" id="WP_085143142.1">
    <property type="nucleotide sequence ID" value="NZ_JACKUA010000015.1"/>
</dbReference>
<dbReference type="EMBL" id="LQQA01000006">
    <property type="protein sequence ID" value="ORX17887.1"/>
    <property type="molecule type" value="Genomic_DNA"/>
</dbReference>
<name>A0A1X2FHL8_9MYCO</name>
<protein>
    <recommendedName>
        <fullName evidence="3">Protein-glutamine gamma-glutamyltransferase-like C-terminal domain-containing protein</fullName>
    </recommendedName>
</protein>
<evidence type="ECO:0000256" key="2">
    <source>
        <dbReference type="SAM" id="Phobius"/>
    </source>
</evidence>
<sequence length="217" mass="23633">MTGLDIDRDAAHDAAQNELNKPIYPRASPTEQFMDWINELLYRLAFEGSSVPGGWFTISVLAILVIVAIWVAVRIARRTMRTNRSDQYSLFGNRELSAAEHRATAEQYAAQGNWAAAIRHRLRAVARHLEETGVLNPVPGRTATELASDAAAALPALTDQLSSAATTFNDVTYGEQPGTESAYRMIAELDGRLRERAPGPVGASATPATTDGWAQIR</sequence>
<evidence type="ECO:0000313" key="5">
    <source>
        <dbReference type="Proteomes" id="UP000193964"/>
    </source>
</evidence>
<proteinExistence type="predicted"/>
<accession>A0A1X2FHL8</accession>
<keyword evidence="2" id="KW-0472">Membrane</keyword>
<keyword evidence="2" id="KW-0812">Transmembrane</keyword>
<comment type="caution">
    <text evidence="4">The sequence shown here is derived from an EMBL/GenBank/DDBJ whole genome shotgun (WGS) entry which is preliminary data.</text>
</comment>
<feature type="region of interest" description="Disordered" evidence="1">
    <location>
        <begin position="195"/>
        <end position="217"/>
    </location>
</feature>
<dbReference type="InterPro" id="IPR025403">
    <property type="entry name" value="TgpA-like_C"/>
</dbReference>
<dbReference type="AlphaFoldDB" id="A0A1X2FHL8"/>
<dbReference type="OrthoDB" id="3389322at2"/>
<evidence type="ECO:0000313" key="4">
    <source>
        <dbReference type="EMBL" id="ORX17887.1"/>
    </source>
</evidence>
<feature type="transmembrane region" description="Helical" evidence="2">
    <location>
        <begin position="53"/>
        <end position="73"/>
    </location>
</feature>
<gene>
    <name evidence="4" type="ORF">AWC31_15835</name>
</gene>
<organism evidence="4 5">
    <name type="scientific">Mycolicibacterium wolinskyi</name>
    <dbReference type="NCBI Taxonomy" id="59750"/>
    <lineage>
        <taxon>Bacteria</taxon>
        <taxon>Bacillati</taxon>
        <taxon>Actinomycetota</taxon>
        <taxon>Actinomycetes</taxon>
        <taxon>Mycobacteriales</taxon>
        <taxon>Mycobacteriaceae</taxon>
        <taxon>Mycolicibacterium</taxon>
    </lineage>
</organism>
<feature type="domain" description="Protein-glutamine gamma-glutamyltransferase-like C-terminal" evidence="3">
    <location>
        <begin position="122"/>
        <end position="186"/>
    </location>
</feature>
<reference evidence="4 5" key="1">
    <citation type="submission" date="2016-01" db="EMBL/GenBank/DDBJ databases">
        <title>The new phylogeny of the genus Mycobacterium.</title>
        <authorList>
            <person name="Tarcisio F."/>
            <person name="Conor M."/>
            <person name="Antonella G."/>
            <person name="Elisabetta G."/>
            <person name="Giulia F.S."/>
            <person name="Sara T."/>
            <person name="Anna F."/>
            <person name="Clotilde B."/>
            <person name="Roberto B."/>
            <person name="Veronica D.S."/>
            <person name="Fabio R."/>
            <person name="Monica P."/>
            <person name="Olivier J."/>
            <person name="Enrico T."/>
            <person name="Nicola S."/>
        </authorList>
    </citation>
    <scope>NUCLEOTIDE SEQUENCE [LARGE SCALE GENOMIC DNA]</scope>
    <source>
        <strain evidence="4 5">ATCC 700010</strain>
    </source>
</reference>